<dbReference type="PANTHER" id="PTHR30015:SF7">
    <property type="entry name" value="TYPE IV METHYL-DIRECTED RESTRICTION ENZYME ECOKMRR"/>
    <property type="match status" value="1"/>
</dbReference>
<dbReference type="Gene3D" id="3.40.1350.10">
    <property type="match status" value="1"/>
</dbReference>
<evidence type="ECO:0000313" key="4">
    <source>
        <dbReference type="Proteomes" id="UP000198915"/>
    </source>
</evidence>
<sequence>MAKWTRQGRKKRRSRSSPFLGSMIIIGGIFYIGYHVLLGVIAFFDWLENQLSRITMTYWLLIVSFVSIALYMIIKMKIKTNKRLREQNQREQLLQIQARGQIEKLKTIDPFDFEIFISKFFTLKGFEATVTRKTGDGGKDIILRKGNEIFIVECKRYNTPKVSRPDIQKFHSAIIDSKAKEGFFVTTGIFTQPALKYVEDKPIQLIDGTKLEQLIAELSDEIGSL</sequence>
<dbReference type="InterPro" id="IPR007560">
    <property type="entry name" value="Restrct_endonuc_IV_Mrr"/>
</dbReference>
<dbReference type="SUPFAM" id="SSF52980">
    <property type="entry name" value="Restriction endonuclease-like"/>
    <property type="match status" value="1"/>
</dbReference>
<evidence type="ECO:0000259" key="2">
    <source>
        <dbReference type="Pfam" id="PF04471"/>
    </source>
</evidence>
<dbReference type="STRING" id="1884381.SAMN05518846_101502"/>
<name>A0A1I3M2R4_9BACL</name>
<dbReference type="RefSeq" id="WP_092266368.1">
    <property type="nucleotide sequence ID" value="NZ_FORT01000001.1"/>
</dbReference>
<dbReference type="GO" id="GO:0015666">
    <property type="term" value="F:restriction endodeoxyribonuclease activity"/>
    <property type="evidence" value="ECO:0007669"/>
    <property type="project" value="TreeGrafter"/>
</dbReference>
<dbReference type="PANTHER" id="PTHR30015">
    <property type="entry name" value="MRR RESTRICTION SYSTEM PROTEIN"/>
    <property type="match status" value="1"/>
</dbReference>
<keyword evidence="4" id="KW-1185">Reference proteome</keyword>
<dbReference type="GO" id="GO:0009307">
    <property type="term" value="P:DNA restriction-modification system"/>
    <property type="evidence" value="ECO:0007669"/>
    <property type="project" value="InterPro"/>
</dbReference>
<dbReference type="Pfam" id="PF04471">
    <property type="entry name" value="Mrr_cat"/>
    <property type="match status" value="1"/>
</dbReference>
<gene>
    <name evidence="3" type="ORF">SAMN05518846_101502</name>
</gene>
<dbReference type="InterPro" id="IPR011335">
    <property type="entry name" value="Restrct_endonuc-II-like"/>
</dbReference>
<dbReference type="Proteomes" id="UP000198915">
    <property type="component" value="Unassembled WGS sequence"/>
</dbReference>
<feature type="transmembrane region" description="Helical" evidence="1">
    <location>
        <begin position="56"/>
        <end position="74"/>
    </location>
</feature>
<evidence type="ECO:0000313" key="3">
    <source>
        <dbReference type="EMBL" id="SFI91268.1"/>
    </source>
</evidence>
<dbReference type="GO" id="GO:0003677">
    <property type="term" value="F:DNA binding"/>
    <property type="evidence" value="ECO:0007669"/>
    <property type="project" value="InterPro"/>
</dbReference>
<feature type="transmembrane region" description="Helical" evidence="1">
    <location>
        <begin position="20"/>
        <end position="44"/>
    </location>
</feature>
<feature type="domain" description="Restriction endonuclease type IV Mrr" evidence="2">
    <location>
        <begin position="105"/>
        <end position="215"/>
    </location>
</feature>
<accession>A0A1I3M2R4</accession>
<reference evidence="4" key="1">
    <citation type="submission" date="2016-10" db="EMBL/GenBank/DDBJ databases">
        <authorList>
            <person name="Varghese N."/>
            <person name="Submissions S."/>
        </authorList>
    </citation>
    <scope>NUCLEOTIDE SEQUENCE [LARGE SCALE GENOMIC DNA]</scope>
    <source>
        <strain evidence="4">OK042</strain>
    </source>
</reference>
<dbReference type="AlphaFoldDB" id="A0A1I3M2R4"/>
<dbReference type="EMBL" id="FORT01000001">
    <property type="protein sequence ID" value="SFI91268.1"/>
    <property type="molecule type" value="Genomic_DNA"/>
</dbReference>
<organism evidence="3 4">
    <name type="scientific">Brevibacillus centrosporus</name>
    <dbReference type="NCBI Taxonomy" id="54910"/>
    <lineage>
        <taxon>Bacteria</taxon>
        <taxon>Bacillati</taxon>
        <taxon>Bacillota</taxon>
        <taxon>Bacilli</taxon>
        <taxon>Bacillales</taxon>
        <taxon>Paenibacillaceae</taxon>
        <taxon>Brevibacillus</taxon>
    </lineage>
</organism>
<proteinExistence type="predicted"/>
<evidence type="ECO:0000256" key="1">
    <source>
        <dbReference type="SAM" id="Phobius"/>
    </source>
</evidence>
<protein>
    <submittedName>
        <fullName evidence="3">Restriction system protein</fullName>
    </submittedName>
</protein>
<keyword evidence="1" id="KW-0812">Transmembrane</keyword>
<dbReference type="InterPro" id="IPR011856">
    <property type="entry name" value="tRNA_endonuc-like_dom_sf"/>
</dbReference>
<keyword evidence="1" id="KW-1133">Transmembrane helix</keyword>
<keyword evidence="1" id="KW-0472">Membrane</keyword>
<dbReference type="InterPro" id="IPR052906">
    <property type="entry name" value="Type_IV_Methyl-Rstrct_Enzyme"/>
</dbReference>